<proteinExistence type="predicted"/>
<dbReference type="Proteomes" id="UP000321798">
    <property type="component" value="Unassembled WGS sequence"/>
</dbReference>
<dbReference type="AlphaFoldDB" id="A0A512PGT6"/>
<gene>
    <name evidence="1" type="ORF">CSO01_31260</name>
</gene>
<evidence type="ECO:0000313" key="2">
    <source>
        <dbReference type="Proteomes" id="UP000321798"/>
    </source>
</evidence>
<sequence>MPPPTFARSDDKLRRLAEAGPLPTLVILPSLTREEGAFYSDLDIEAKKLLRAAGIEADYLDPPGQRRLLGEHSSGFLLALAVSTLAELGAEGAIAVAKYALLMLRRAVQRGLVQEPAAASLTIDIRRLRRHDGALEIEGLHVEARGDRVVEQIIAVLAPSLDPATTAAELRQEIERGEEG</sequence>
<keyword evidence="2" id="KW-1185">Reference proteome</keyword>
<protein>
    <submittedName>
        <fullName evidence="1">Uncharacterized protein</fullName>
    </submittedName>
</protein>
<evidence type="ECO:0000313" key="1">
    <source>
        <dbReference type="EMBL" id="GEP70411.1"/>
    </source>
</evidence>
<accession>A0A512PGT6</accession>
<reference evidence="1 2" key="1">
    <citation type="submission" date="2019-07" db="EMBL/GenBank/DDBJ databases">
        <title>Whole genome shotgun sequence of Cellulomonas soli NBRC 109434.</title>
        <authorList>
            <person name="Hosoyama A."/>
            <person name="Uohara A."/>
            <person name="Ohji S."/>
            <person name="Ichikawa N."/>
        </authorList>
    </citation>
    <scope>NUCLEOTIDE SEQUENCE [LARGE SCALE GENOMIC DNA]</scope>
    <source>
        <strain evidence="1 2">NBRC 109434</strain>
    </source>
</reference>
<organism evidence="1 2">
    <name type="scientific">Cellulomonas soli</name>
    <dbReference type="NCBI Taxonomy" id="931535"/>
    <lineage>
        <taxon>Bacteria</taxon>
        <taxon>Bacillati</taxon>
        <taxon>Actinomycetota</taxon>
        <taxon>Actinomycetes</taxon>
        <taxon>Micrococcales</taxon>
        <taxon>Cellulomonadaceae</taxon>
        <taxon>Cellulomonas</taxon>
    </lineage>
</organism>
<comment type="caution">
    <text evidence="1">The sequence shown here is derived from an EMBL/GenBank/DDBJ whole genome shotgun (WGS) entry which is preliminary data.</text>
</comment>
<dbReference type="EMBL" id="BKAL01000013">
    <property type="protein sequence ID" value="GEP70411.1"/>
    <property type="molecule type" value="Genomic_DNA"/>
</dbReference>
<name>A0A512PGT6_9CELL</name>
<dbReference type="RefSeq" id="WP_146954193.1">
    <property type="nucleotide sequence ID" value="NZ_BAABBJ010000001.1"/>
</dbReference>